<evidence type="ECO:0000256" key="4">
    <source>
        <dbReference type="PROSITE-ProRule" id="PRU00473"/>
    </source>
</evidence>
<organism evidence="6 7">
    <name type="scientific">Variovorax soli</name>
    <dbReference type="NCBI Taxonomy" id="376815"/>
    <lineage>
        <taxon>Bacteria</taxon>
        <taxon>Pseudomonadati</taxon>
        <taxon>Pseudomonadota</taxon>
        <taxon>Betaproteobacteria</taxon>
        <taxon>Burkholderiales</taxon>
        <taxon>Comamonadaceae</taxon>
        <taxon>Variovorax</taxon>
    </lineage>
</organism>
<dbReference type="PROSITE" id="PS51123">
    <property type="entry name" value="OMPA_2"/>
    <property type="match status" value="1"/>
</dbReference>
<dbReference type="PRINTS" id="PR01021">
    <property type="entry name" value="OMPADOMAIN"/>
</dbReference>
<dbReference type="InterPro" id="IPR036737">
    <property type="entry name" value="OmpA-like_sf"/>
</dbReference>
<dbReference type="Pfam" id="PF00691">
    <property type="entry name" value="OmpA"/>
    <property type="match status" value="1"/>
</dbReference>
<evidence type="ECO:0000256" key="1">
    <source>
        <dbReference type="ARBA" id="ARBA00004442"/>
    </source>
</evidence>
<comment type="caution">
    <text evidence="6">The sequence shown here is derived from an EMBL/GenBank/DDBJ whole genome shotgun (WGS) entry which is preliminary data.</text>
</comment>
<dbReference type="Gene3D" id="3.30.1330.60">
    <property type="entry name" value="OmpA-like domain"/>
    <property type="match status" value="1"/>
</dbReference>
<proteinExistence type="predicted"/>
<dbReference type="InterPro" id="IPR006664">
    <property type="entry name" value="OMP_bac"/>
</dbReference>
<comment type="subcellular location">
    <subcellularLocation>
        <location evidence="1">Cell outer membrane</location>
    </subcellularLocation>
</comment>
<keyword evidence="3" id="KW-0998">Cell outer membrane</keyword>
<dbReference type="SUPFAM" id="SSF103088">
    <property type="entry name" value="OmpA-like"/>
    <property type="match status" value="1"/>
</dbReference>
<evidence type="ECO:0000256" key="3">
    <source>
        <dbReference type="ARBA" id="ARBA00023237"/>
    </source>
</evidence>
<keyword evidence="7" id="KW-1185">Reference proteome</keyword>
<dbReference type="InterPro" id="IPR006665">
    <property type="entry name" value="OmpA-like"/>
</dbReference>
<reference evidence="6 7" key="1">
    <citation type="submission" date="2023-07" db="EMBL/GenBank/DDBJ databases">
        <title>Sorghum-associated microbial communities from plants grown in Nebraska, USA.</title>
        <authorList>
            <person name="Schachtman D."/>
        </authorList>
    </citation>
    <scope>NUCLEOTIDE SEQUENCE [LARGE SCALE GENOMIC DNA]</scope>
    <source>
        <strain evidence="6 7">DS1781</strain>
    </source>
</reference>
<gene>
    <name evidence="6" type="ORF">J2739_002371</name>
</gene>
<evidence type="ECO:0000256" key="2">
    <source>
        <dbReference type="ARBA" id="ARBA00023136"/>
    </source>
</evidence>
<keyword evidence="2 4" id="KW-0472">Membrane</keyword>
<dbReference type="Proteomes" id="UP001184230">
    <property type="component" value="Unassembled WGS sequence"/>
</dbReference>
<evidence type="ECO:0000313" key="7">
    <source>
        <dbReference type="Proteomes" id="UP001184230"/>
    </source>
</evidence>
<dbReference type="RefSeq" id="WP_309901757.1">
    <property type="nucleotide sequence ID" value="NZ_JAVDRF010000004.1"/>
</dbReference>
<accession>A0ABU1NDQ9</accession>
<sequence>MGIDEFNVTPKEPEMTRYLSTLALALAAAFLTPQVRAEKVIVYREGQLVNPHDVAAVLGHNTRSIRLLDDAPAAPTPTKYVAAAAVALAKTSARPAAPAAAAHDEVPADASALSLPVRFAFDSTEILPAARTQLDALADGIKLLAPNSIITVEGHTDAVGTEAYNLELSRGRARAVRDYLVQRHGIDAARLKTVGYGESRPVEDADPYAAVNRRVQFRGS</sequence>
<protein>
    <submittedName>
        <fullName evidence="6">Outer membrane protein OmpA-like peptidoglycan-associated protein</fullName>
    </submittedName>
</protein>
<dbReference type="PANTHER" id="PTHR30329:SF21">
    <property type="entry name" value="LIPOPROTEIN YIAD-RELATED"/>
    <property type="match status" value="1"/>
</dbReference>
<dbReference type="PANTHER" id="PTHR30329">
    <property type="entry name" value="STATOR ELEMENT OF FLAGELLAR MOTOR COMPLEX"/>
    <property type="match status" value="1"/>
</dbReference>
<feature type="domain" description="OmpA-like" evidence="5">
    <location>
        <begin position="106"/>
        <end position="220"/>
    </location>
</feature>
<name>A0ABU1NDQ9_9BURK</name>
<dbReference type="CDD" id="cd07185">
    <property type="entry name" value="OmpA_C-like"/>
    <property type="match status" value="1"/>
</dbReference>
<evidence type="ECO:0000313" key="6">
    <source>
        <dbReference type="EMBL" id="MDR6536598.1"/>
    </source>
</evidence>
<dbReference type="EMBL" id="JAVDRF010000004">
    <property type="protein sequence ID" value="MDR6536598.1"/>
    <property type="molecule type" value="Genomic_DNA"/>
</dbReference>
<evidence type="ECO:0000259" key="5">
    <source>
        <dbReference type="PROSITE" id="PS51123"/>
    </source>
</evidence>
<dbReference type="InterPro" id="IPR050330">
    <property type="entry name" value="Bact_OuterMem_StrucFunc"/>
</dbReference>